<accession>A0A165TPX9</accession>
<protein>
    <submittedName>
        <fullName evidence="9">Kinase-like protein</fullName>
    </submittedName>
</protein>
<keyword evidence="2" id="KW-0723">Serine/threonine-protein kinase</keyword>
<keyword evidence="4" id="KW-0547">Nucleotide-binding</keyword>
<dbReference type="InterPro" id="IPR000719">
    <property type="entry name" value="Prot_kinase_dom"/>
</dbReference>
<dbReference type="PANTHER" id="PTHR24346">
    <property type="entry name" value="MAP/MICROTUBULE AFFINITY-REGULATING KINASE"/>
    <property type="match status" value="1"/>
</dbReference>
<dbReference type="Gene3D" id="1.10.510.10">
    <property type="entry name" value="Transferase(Phosphotransferase) domain 1"/>
    <property type="match status" value="1"/>
</dbReference>
<dbReference type="OrthoDB" id="541276at2759"/>
<evidence type="ECO:0000313" key="9">
    <source>
        <dbReference type="EMBL" id="KZT73768.1"/>
    </source>
</evidence>
<sequence>MGSTCVASYLPDFTGKLFGNGRYECTTLLGAGAAGVVYLALDHHAPTSSSGYVAPVQRALKIIQKAGPLKFEAQRREISLHQLVSDVPHVLKLHDTFEDAQYFYLVMDYHESDLFKLLCHDESESPYAGEDELVRSVFVQILDAVHACHERGVFHRDIKPENILCNADGSEVYIADFGLGTQRTLSYTFGCGTWSYMSPECIGEECEHKPYSTRHGDIWALGVLLVNMTTGLNPWEMAVTADDAFGEFLVDDEHFEQVLPVSKAACSLLKQIFSINPLARPTIPELRERILELPTFFPSKKEDASAKVDKHMPTEADLATTMVDAEQKKALEEDSEVDIGTVNLISYGLEDSYLPTLADSVSTSSSSRSSPGPATPDESSQSPVDASEFAEGLGKALWPLAAKARKSSADHASPALNVLERLEMLVLE</sequence>
<evidence type="ECO:0000256" key="5">
    <source>
        <dbReference type="ARBA" id="ARBA00022777"/>
    </source>
</evidence>
<dbReference type="GO" id="GO:0005524">
    <property type="term" value="F:ATP binding"/>
    <property type="evidence" value="ECO:0007669"/>
    <property type="project" value="UniProtKB-KW"/>
</dbReference>
<evidence type="ECO:0000256" key="1">
    <source>
        <dbReference type="ARBA" id="ARBA00010791"/>
    </source>
</evidence>
<feature type="region of interest" description="Disordered" evidence="7">
    <location>
        <begin position="359"/>
        <end position="388"/>
    </location>
</feature>
<dbReference type="EMBL" id="KV429035">
    <property type="protein sequence ID" value="KZT73768.1"/>
    <property type="molecule type" value="Genomic_DNA"/>
</dbReference>
<evidence type="ECO:0000259" key="8">
    <source>
        <dbReference type="PROSITE" id="PS50011"/>
    </source>
</evidence>
<feature type="compositionally biased region" description="Low complexity" evidence="7">
    <location>
        <begin position="360"/>
        <end position="370"/>
    </location>
</feature>
<proteinExistence type="inferred from homology"/>
<dbReference type="STRING" id="1314783.A0A165TPX9"/>
<dbReference type="PANTHER" id="PTHR24346:SF82">
    <property type="entry name" value="KP78A-RELATED"/>
    <property type="match status" value="1"/>
</dbReference>
<dbReference type="SUPFAM" id="SSF56112">
    <property type="entry name" value="Protein kinase-like (PK-like)"/>
    <property type="match status" value="1"/>
</dbReference>
<dbReference type="Proteomes" id="UP000076727">
    <property type="component" value="Unassembled WGS sequence"/>
</dbReference>
<keyword evidence="6" id="KW-0067">ATP-binding</keyword>
<evidence type="ECO:0000313" key="10">
    <source>
        <dbReference type="Proteomes" id="UP000076727"/>
    </source>
</evidence>
<keyword evidence="10" id="KW-1185">Reference proteome</keyword>
<name>A0A165TPX9_9APHY</name>
<organism evidence="9 10">
    <name type="scientific">Daedalea quercina L-15889</name>
    <dbReference type="NCBI Taxonomy" id="1314783"/>
    <lineage>
        <taxon>Eukaryota</taxon>
        <taxon>Fungi</taxon>
        <taxon>Dikarya</taxon>
        <taxon>Basidiomycota</taxon>
        <taxon>Agaricomycotina</taxon>
        <taxon>Agaricomycetes</taxon>
        <taxon>Polyporales</taxon>
        <taxon>Fomitopsis</taxon>
    </lineage>
</organism>
<dbReference type="Pfam" id="PF00069">
    <property type="entry name" value="Pkinase"/>
    <property type="match status" value="1"/>
</dbReference>
<evidence type="ECO:0000256" key="6">
    <source>
        <dbReference type="ARBA" id="ARBA00022840"/>
    </source>
</evidence>
<feature type="domain" description="Protein kinase" evidence="8">
    <location>
        <begin position="23"/>
        <end position="296"/>
    </location>
</feature>
<gene>
    <name evidence="9" type="ORF">DAEQUDRAFT_702680</name>
</gene>
<dbReference type="PROSITE" id="PS50011">
    <property type="entry name" value="PROTEIN_KINASE_DOM"/>
    <property type="match status" value="1"/>
</dbReference>
<evidence type="ECO:0000256" key="2">
    <source>
        <dbReference type="ARBA" id="ARBA00022527"/>
    </source>
</evidence>
<keyword evidence="3" id="KW-0808">Transferase</keyword>
<dbReference type="GO" id="GO:0035556">
    <property type="term" value="P:intracellular signal transduction"/>
    <property type="evidence" value="ECO:0007669"/>
    <property type="project" value="TreeGrafter"/>
</dbReference>
<dbReference type="AlphaFoldDB" id="A0A165TPX9"/>
<dbReference type="GO" id="GO:0005737">
    <property type="term" value="C:cytoplasm"/>
    <property type="evidence" value="ECO:0007669"/>
    <property type="project" value="TreeGrafter"/>
</dbReference>
<dbReference type="GO" id="GO:0004674">
    <property type="term" value="F:protein serine/threonine kinase activity"/>
    <property type="evidence" value="ECO:0007669"/>
    <property type="project" value="UniProtKB-KW"/>
</dbReference>
<evidence type="ECO:0000256" key="7">
    <source>
        <dbReference type="SAM" id="MobiDB-lite"/>
    </source>
</evidence>
<evidence type="ECO:0000256" key="4">
    <source>
        <dbReference type="ARBA" id="ARBA00022741"/>
    </source>
</evidence>
<comment type="similarity">
    <text evidence="1">Belongs to the protein kinase superfamily. CAMK Ser/Thr protein kinase family. NIM1 subfamily.</text>
</comment>
<dbReference type="PROSITE" id="PS00108">
    <property type="entry name" value="PROTEIN_KINASE_ST"/>
    <property type="match status" value="1"/>
</dbReference>
<dbReference type="SMART" id="SM00220">
    <property type="entry name" value="S_TKc"/>
    <property type="match status" value="1"/>
</dbReference>
<dbReference type="InterPro" id="IPR008271">
    <property type="entry name" value="Ser/Thr_kinase_AS"/>
</dbReference>
<reference evidence="9 10" key="1">
    <citation type="journal article" date="2016" name="Mol. Biol. Evol.">
        <title>Comparative Genomics of Early-Diverging Mushroom-Forming Fungi Provides Insights into the Origins of Lignocellulose Decay Capabilities.</title>
        <authorList>
            <person name="Nagy L.G."/>
            <person name="Riley R."/>
            <person name="Tritt A."/>
            <person name="Adam C."/>
            <person name="Daum C."/>
            <person name="Floudas D."/>
            <person name="Sun H."/>
            <person name="Yadav J.S."/>
            <person name="Pangilinan J."/>
            <person name="Larsson K.H."/>
            <person name="Matsuura K."/>
            <person name="Barry K."/>
            <person name="Labutti K."/>
            <person name="Kuo R."/>
            <person name="Ohm R.A."/>
            <person name="Bhattacharya S.S."/>
            <person name="Shirouzu T."/>
            <person name="Yoshinaga Y."/>
            <person name="Martin F.M."/>
            <person name="Grigoriev I.V."/>
            <person name="Hibbett D.S."/>
        </authorList>
    </citation>
    <scope>NUCLEOTIDE SEQUENCE [LARGE SCALE GENOMIC DNA]</scope>
    <source>
        <strain evidence="9 10">L-15889</strain>
    </source>
</reference>
<evidence type="ECO:0000256" key="3">
    <source>
        <dbReference type="ARBA" id="ARBA00022679"/>
    </source>
</evidence>
<keyword evidence="5 9" id="KW-0418">Kinase</keyword>
<dbReference type="InterPro" id="IPR011009">
    <property type="entry name" value="Kinase-like_dom_sf"/>
</dbReference>